<keyword evidence="1" id="KW-0732">Signal</keyword>
<evidence type="ECO:0000313" key="3">
    <source>
        <dbReference type="EMBL" id="MFD0960383.1"/>
    </source>
</evidence>
<name>A0ABW3HS90_9BACL</name>
<evidence type="ECO:0000256" key="1">
    <source>
        <dbReference type="SAM" id="SignalP"/>
    </source>
</evidence>
<gene>
    <name evidence="3" type="ORF">ACFQ2I_13405</name>
</gene>
<dbReference type="Pfam" id="PF07833">
    <property type="entry name" value="Cu_amine_oxidN1"/>
    <property type="match status" value="1"/>
</dbReference>
<keyword evidence="4" id="KW-1185">Reference proteome</keyword>
<feature type="domain" description="Copper amine oxidase-like N-terminal" evidence="2">
    <location>
        <begin position="428"/>
        <end position="520"/>
    </location>
</feature>
<dbReference type="Gene3D" id="3.30.457.10">
    <property type="entry name" value="Copper amine oxidase-like, N-terminal domain"/>
    <property type="match status" value="1"/>
</dbReference>
<comment type="caution">
    <text evidence="3">The sequence shown here is derived from an EMBL/GenBank/DDBJ whole genome shotgun (WGS) entry which is preliminary data.</text>
</comment>
<sequence length="535" mass="60683">MRKKSWRGRLMLLLLAMSLVFVAGCQSVGGVNFNQVLKNALKVQSGESKQTLELKLELNEEMLEEMPEDELAFIRMLSHVKLELSEVKVQDAENMSMEGRVSFGDDTGMSFRIQLSPEKLVADLEGAKQPFVVDLAAMQLMDEEWLYEDEEMYEDEEEIESIDVEALTPVMMEMIDIVGNYAIDNLPNPSNLKVTPVYQQVNGVGTSLMHVQMDMNGPELWEWVKGYVEALYSDREGLEAMMKGVVELLNDNAELWPLYNEMLQPEKGVLDAPTVDEEVADAADGIMEMLESLQEEMQLTEEDDSFELMVSDALNMQLDMYVDGKLNIRKSGFQLSYELNDEQMEEEMLPFKSITLVSAMEQWNVNGSVAADKPVVTEDTVNVEELDAMHGYEAIKMFEEDSFLYDLLKNKLHMTRQTYTAYNDDYYNPPIIVPGYITIVPLRDVADTFGAEIAYDPETRSIELYDEATDTTIVMAIGSDQVTINGDAAQWPFPVTSIDSTAYVPARVLVETLGATIEWETLYEDFKMLTIQRDL</sequence>
<evidence type="ECO:0000313" key="4">
    <source>
        <dbReference type="Proteomes" id="UP001596989"/>
    </source>
</evidence>
<feature type="signal peptide" evidence="1">
    <location>
        <begin position="1"/>
        <end position="23"/>
    </location>
</feature>
<dbReference type="PROSITE" id="PS51257">
    <property type="entry name" value="PROKAR_LIPOPROTEIN"/>
    <property type="match status" value="1"/>
</dbReference>
<dbReference type="RefSeq" id="WP_377564863.1">
    <property type="nucleotide sequence ID" value="NZ_JBHTJZ010000020.1"/>
</dbReference>
<proteinExistence type="predicted"/>
<dbReference type="InterPro" id="IPR012854">
    <property type="entry name" value="Cu_amine_oxidase-like_N"/>
</dbReference>
<organism evidence="3 4">
    <name type="scientific">Paenibacillus chungangensis</name>
    <dbReference type="NCBI Taxonomy" id="696535"/>
    <lineage>
        <taxon>Bacteria</taxon>
        <taxon>Bacillati</taxon>
        <taxon>Bacillota</taxon>
        <taxon>Bacilli</taxon>
        <taxon>Bacillales</taxon>
        <taxon>Paenibacillaceae</taxon>
        <taxon>Paenibacillus</taxon>
    </lineage>
</organism>
<reference evidence="4" key="1">
    <citation type="journal article" date="2019" name="Int. J. Syst. Evol. Microbiol.">
        <title>The Global Catalogue of Microorganisms (GCM) 10K type strain sequencing project: providing services to taxonomists for standard genome sequencing and annotation.</title>
        <authorList>
            <consortium name="The Broad Institute Genomics Platform"/>
            <consortium name="The Broad Institute Genome Sequencing Center for Infectious Disease"/>
            <person name="Wu L."/>
            <person name="Ma J."/>
        </authorList>
    </citation>
    <scope>NUCLEOTIDE SEQUENCE [LARGE SCALE GENOMIC DNA]</scope>
    <source>
        <strain evidence="4">CCUG 59129</strain>
    </source>
</reference>
<dbReference type="EMBL" id="JBHTJZ010000020">
    <property type="protein sequence ID" value="MFD0960383.1"/>
    <property type="molecule type" value="Genomic_DNA"/>
</dbReference>
<accession>A0ABW3HS90</accession>
<evidence type="ECO:0000259" key="2">
    <source>
        <dbReference type="Pfam" id="PF07833"/>
    </source>
</evidence>
<feature type="chain" id="PRO_5045457869" evidence="1">
    <location>
        <begin position="24"/>
        <end position="535"/>
    </location>
</feature>
<dbReference type="Proteomes" id="UP001596989">
    <property type="component" value="Unassembled WGS sequence"/>
</dbReference>
<dbReference type="SUPFAM" id="SSF55383">
    <property type="entry name" value="Copper amine oxidase, domain N"/>
    <property type="match status" value="1"/>
</dbReference>
<protein>
    <submittedName>
        <fullName evidence="3">Copper amine oxidase N-terminal domain-containing protein</fullName>
    </submittedName>
</protein>
<dbReference type="InterPro" id="IPR036582">
    <property type="entry name" value="Mao_N_sf"/>
</dbReference>